<name>X0UD71_9ZZZZ</name>
<evidence type="ECO:0000313" key="2">
    <source>
        <dbReference type="EMBL" id="GAF97266.1"/>
    </source>
</evidence>
<dbReference type="AlphaFoldDB" id="X0UD71"/>
<sequence length="102" mass="11885">MAGSEQRDATRLKHKASILLENFPAGDHYEAKMYNYSRGGMYFESDYAPLPGTEIYIGIEKSPYDFSPDMYRAQVRWRRELATHDSKYGFGVGVKYHYPIEF</sequence>
<reference evidence="2" key="1">
    <citation type="journal article" date="2014" name="Front. Microbiol.">
        <title>High frequency of phylogenetically diverse reductive dehalogenase-homologous genes in deep subseafloor sedimentary metagenomes.</title>
        <authorList>
            <person name="Kawai M."/>
            <person name="Futagami T."/>
            <person name="Toyoda A."/>
            <person name="Takaki Y."/>
            <person name="Nishi S."/>
            <person name="Hori S."/>
            <person name="Arai W."/>
            <person name="Tsubouchi T."/>
            <person name="Morono Y."/>
            <person name="Uchiyama I."/>
            <person name="Ito T."/>
            <person name="Fujiyama A."/>
            <person name="Inagaki F."/>
            <person name="Takami H."/>
        </authorList>
    </citation>
    <scope>NUCLEOTIDE SEQUENCE</scope>
    <source>
        <strain evidence="2">Expedition CK06-06</strain>
    </source>
</reference>
<protein>
    <recommendedName>
        <fullName evidence="1">PilZ domain-containing protein</fullName>
    </recommendedName>
</protein>
<evidence type="ECO:0000259" key="1">
    <source>
        <dbReference type="Pfam" id="PF07238"/>
    </source>
</evidence>
<comment type="caution">
    <text evidence="2">The sequence shown here is derived from an EMBL/GenBank/DDBJ whole genome shotgun (WGS) entry which is preliminary data.</text>
</comment>
<organism evidence="2">
    <name type="scientific">marine sediment metagenome</name>
    <dbReference type="NCBI Taxonomy" id="412755"/>
    <lineage>
        <taxon>unclassified sequences</taxon>
        <taxon>metagenomes</taxon>
        <taxon>ecological metagenomes</taxon>
    </lineage>
</organism>
<proteinExistence type="predicted"/>
<dbReference type="Pfam" id="PF07238">
    <property type="entry name" value="PilZ"/>
    <property type="match status" value="1"/>
</dbReference>
<dbReference type="EMBL" id="BARS01018696">
    <property type="protein sequence ID" value="GAF97266.1"/>
    <property type="molecule type" value="Genomic_DNA"/>
</dbReference>
<feature type="domain" description="PilZ" evidence="1">
    <location>
        <begin position="6"/>
        <end position="96"/>
    </location>
</feature>
<dbReference type="SUPFAM" id="SSF141371">
    <property type="entry name" value="PilZ domain-like"/>
    <property type="match status" value="1"/>
</dbReference>
<accession>X0UD71</accession>
<dbReference type="GO" id="GO:0035438">
    <property type="term" value="F:cyclic-di-GMP binding"/>
    <property type="evidence" value="ECO:0007669"/>
    <property type="project" value="InterPro"/>
</dbReference>
<gene>
    <name evidence="2" type="ORF">S01H1_30384</name>
</gene>
<dbReference type="InterPro" id="IPR009875">
    <property type="entry name" value="PilZ_domain"/>
</dbReference>